<evidence type="ECO:0008006" key="4">
    <source>
        <dbReference type="Google" id="ProtNLM"/>
    </source>
</evidence>
<dbReference type="RefSeq" id="WP_233723046.1">
    <property type="nucleotide sequence ID" value="NZ_JAJVCN010000001.1"/>
</dbReference>
<sequence>MDKATKGKRARTVPLIQDIREMVCCNEWQKRTAVLRDATYQRHYNQHRPHQTREQQPPERHHQTDRADENNVRTLLRAPVLNGLINEYRYAA</sequence>
<protein>
    <recommendedName>
        <fullName evidence="4">Integrase catalytic domain-containing protein</fullName>
    </recommendedName>
</protein>
<name>A0ABS8Z851_9PSEU</name>
<reference evidence="2 3" key="1">
    <citation type="submission" date="2021-12" db="EMBL/GenBank/DDBJ databases">
        <title>Genome sequence of Kibdelosporangium philippinense ATCC 49844.</title>
        <authorList>
            <person name="Fedorov E.A."/>
            <person name="Omeragic M."/>
            <person name="Shalygina K.F."/>
            <person name="Maclea K.S."/>
        </authorList>
    </citation>
    <scope>NUCLEOTIDE SEQUENCE [LARGE SCALE GENOMIC DNA]</scope>
    <source>
        <strain evidence="2 3">ATCC 49844</strain>
    </source>
</reference>
<dbReference type="Proteomes" id="UP001521150">
    <property type="component" value="Unassembled WGS sequence"/>
</dbReference>
<evidence type="ECO:0000313" key="2">
    <source>
        <dbReference type="EMBL" id="MCE7002007.1"/>
    </source>
</evidence>
<accession>A0ABS8Z851</accession>
<proteinExistence type="predicted"/>
<evidence type="ECO:0000256" key="1">
    <source>
        <dbReference type="SAM" id="MobiDB-lite"/>
    </source>
</evidence>
<feature type="compositionally biased region" description="Basic and acidic residues" evidence="1">
    <location>
        <begin position="51"/>
        <end position="71"/>
    </location>
</feature>
<comment type="caution">
    <text evidence="2">The sequence shown here is derived from an EMBL/GenBank/DDBJ whole genome shotgun (WGS) entry which is preliminary data.</text>
</comment>
<keyword evidence="3" id="KW-1185">Reference proteome</keyword>
<gene>
    <name evidence="2" type="ORF">LWC34_04045</name>
</gene>
<evidence type="ECO:0000313" key="3">
    <source>
        <dbReference type="Proteomes" id="UP001521150"/>
    </source>
</evidence>
<feature type="region of interest" description="Disordered" evidence="1">
    <location>
        <begin position="39"/>
        <end position="73"/>
    </location>
</feature>
<organism evidence="2 3">
    <name type="scientific">Kibdelosporangium philippinense</name>
    <dbReference type="NCBI Taxonomy" id="211113"/>
    <lineage>
        <taxon>Bacteria</taxon>
        <taxon>Bacillati</taxon>
        <taxon>Actinomycetota</taxon>
        <taxon>Actinomycetes</taxon>
        <taxon>Pseudonocardiales</taxon>
        <taxon>Pseudonocardiaceae</taxon>
        <taxon>Kibdelosporangium</taxon>
    </lineage>
</organism>
<dbReference type="EMBL" id="JAJVCN010000001">
    <property type="protein sequence ID" value="MCE7002007.1"/>
    <property type="molecule type" value="Genomic_DNA"/>
</dbReference>